<dbReference type="GO" id="GO:0016616">
    <property type="term" value="F:oxidoreductase activity, acting on the CH-OH group of donors, NAD or NADP as acceptor"/>
    <property type="evidence" value="ECO:0007669"/>
    <property type="project" value="InterPro"/>
</dbReference>
<evidence type="ECO:0000313" key="8">
    <source>
        <dbReference type="EMBL" id="CAB4547833.1"/>
    </source>
</evidence>
<evidence type="ECO:0000256" key="5">
    <source>
        <dbReference type="ARBA" id="ARBA00029440"/>
    </source>
</evidence>
<evidence type="ECO:0000256" key="3">
    <source>
        <dbReference type="ARBA" id="ARBA00022723"/>
    </source>
</evidence>
<accession>A0A6J6CC01</accession>
<sequence length="468" mass="49348">MATTPTAAFSITLDCRLDNVPGTLGKLCTAIGEAGGNIGALDGFDVRGPELRRCLVVHCRDEAHQLKVVGAVQALKGVTLVDWWDRTFRMHESGKIHVLTSAPVNDRDDLSMAYTPGVARVCMAIHEDPKLSHRYTIRKNTVAIVSNGTAVLGLGDIGPEAAMPVMEGKALLFKEFGGVDGFPVCINARTADEVVDFVERIAPTFGGINLEDIAAPECFEIEERLKAGLDIPVFHDDQHGTAVVTLAALWNSLKITGKKMEDLSVVIAGIGAAGVAIGKILINAGVGEIVGCDRTGAIYAGRSDLNVAKEWFAANTNPSRKMGTISDVMHGADVFVGVSGPDLITAADLRNMAKDPIVFAMANPNPEIRPEAADGLAAVMATGRSDYPNQINNVLAFPGIFRGALDVNATDITENMKLAAAIAIAESVTDAQLSPSFVVPSVFDRSVVERVAPAVSRAAIADGVTRLA</sequence>
<dbReference type="InterPro" id="IPR037062">
    <property type="entry name" value="Malic_N_dom_sf"/>
</dbReference>
<dbReference type="PANTHER" id="PTHR43237:SF4">
    <property type="entry name" value="NADP-DEPENDENT MALIC ENZYME"/>
    <property type="match status" value="1"/>
</dbReference>
<evidence type="ECO:0000259" key="6">
    <source>
        <dbReference type="SMART" id="SM00919"/>
    </source>
</evidence>
<gene>
    <name evidence="8" type="ORF">UFOPK1493_00817</name>
</gene>
<dbReference type="SUPFAM" id="SSF51735">
    <property type="entry name" value="NAD(P)-binding Rossmann-fold domains"/>
    <property type="match status" value="1"/>
</dbReference>
<dbReference type="InterPro" id="IPR012301">
    <property type="entry name" value="Malic_N_dom"/>
</dbReference>
<comment type="cofactor">
    <cofactor evidence="2">
        <name>Mg(2+)</name>
        <dbReference type="ChEBI" id="CHEBI:18420"/>
    </cofactor>
</comment>
<feature type="domain" description="Malic enzyme N-terminal" evidence="7">
    <location>
        <begin position="93"/>
        <end position="226"/>
    </location>
</feature>
<organism evidence="8">
    <name type="scientific">freshwater metagenome</name>
    <dbReference type="NCBI Taxonomy" id="449393"/>
    <lineage>
        <taxon>unclassified sequences</taxon>
        <taxon>metagenomes</taxon>
        <taxon>ecological metagenomes</taxon>
    </lineage>
</organism>
<evidence type="ECO:0000256" key="4">
    <source>
        <dbReference type="ARBA" id="ARBA00023002"/>
    </source>
</evidence>
<dbReference type="Pfam" id="PF03949">
    <property type="entry name" value="Malic_M"/>
    <property type="match status" value="1"/>
</dbReference>
<dbReference type="EMBL" id="CAEZSR010000019">
    <property type="protein sequence ID" value="CAB4547833.1"/>
    <property type="molecule type" value="Genomic_DNA"/>
</dbReference>
<keyword evidence="4" id="KW-0560">Oxidoreductase</keyword>
<dbReference type="SUPFAM" id="SSF55021">
    <property type="entry name" value="ACT-like"/>
    <property type="match status" value="1"/>
</dbReference>
<dbReference type="InterPro" id="IPR051674">
    <property type="entry name" value="Malate_Decarboxylase"/>
</dbReference>
<dbReference type="GO" id="GO:0051287">
    <property type="term" value="F:NAD binding"/>
    <property type="evidence" value="ECO:0007669"/>
    <property type="project" value="InterPro"/>
</dbReference>
<feature type="domain" description="Malic enzyme NAD-binding" evidence="6">
    <location>
        <begin position="238"/>
        <end position="460"/>
    </location>
</feature>
<dbReference type="SMART" id="SM00919">
    <property type="entry name" value="Malic_M"/>
    <property type="match status" value="1"/>
</dbReference>
<dbReference type="PANTHER" id="PTHR43237">
    <property type="entry name" value="NADP-DEPENDENT MALIC ENZYME"/>
    <property type="match status" value="1"/>
</dbReference>
<dbReference type="SUPFAM" id="SSF53223">
    <property type="entry name" value="Aminoacid dehydrogenase-like, N-terminal domain"/>
    <property type="match status" value="1"/>
</dbReference>
<dbReference type="AlphaFoldDB" id="A0A6J6CC01"/>
<comment type="cofactor">
    <cofactor evidence="1">
        <name>Mn(2+)</name>
        <dbReference type="ChEBI" id="CHEBI:29035"/>
    </cofactor>
</comment>
<evidence type="ECO:0000256" key="2">
    <source>
        <dbReference type="ARBA" id="ARBA00001946"/>
    </source>
</evidence>
<dbReference type="CDD" id="cd05311">
    <property type="entry name" value="NAD_bind_2_malic_enz"/>
    <property type="match status" value="1"/>
</dbReference>
<dbReference type="InterPro" id="IPR036291">
    <property type="entry name" value="NAD(P)-bd_dom_sf"/>
</dbReference>
<dbReference type="FunFam" id="3.40.50.10380:FF:000003">
    <property type="entry name" value="NADP-dependent malic enzyme"/>
    <property type="match status" value="1"/>
</dbReference>
<proteinExistence type="predicted"/>
<protein>
    <submittedName>
        <fullName evidence="8">Unannotated protein</fullName>
    </submittedName>
</protein>
<evidence type="ECO:0000259" key="7">
    <source>
        <dbReference type="SMART" id="SM01274"/>
    </source>
</evidence>
<dbReference type="FunFam" id="3.40.50.720:FF:000095">
    <property type="entry name" value="NADP-dependent malic enzyme"/>
    <property type="match status" value="1"/>
</dbReference>
<dbReference type="GO" id="GO:0046872">
    <property type="term" value="F:metal ion binding"/>
    <property type="evidence" value="ECO:0007669"/>
    <property type="project" value="UniProtKB-KW"/>
</dbReference>
<dbReference type="InterPro" id="IPR046346">
    <property type="entry name" value="Aminoacid_DH-like_N_sf"/>
</dbReference>
<reference evidence="8" key="1">
    <citation type="submission" date="2020-05" db="EMBL/GenBank/DDBJ databases">
        <authorList>
            <person name="Chiriac C."/>
            <person name="Salcher M."/>
            <person name="Ghai R."/>
            <person name="Kavagutti S V."/>
        </authorList>
    </citation>
    <scope>NUCLEOTIDE SEQUENCE</scope>
</reference>
<dbReference type="InterPro" id="IPR012302">
    <property type="entry name" value="Malic_NAD-bd"/>
</dbReference>
<dbReference type="Gene3D" id="3.40.50.720">
    <property type="entry name" value="NAD(P)-binding Rossmann-like Domain"/>
    <property type="match status" value="1"/>
</dbReference>
<dbReference type="GO" id="GO:0004470">
    <property type="term" value="F:malic enzyme activity"/>
    <property type="evidence" value="ECO:0007669"/>
    <property type="project" value="InterPro"/>
</dbReference>
<dbReference type="InterPro" id="IPR045865">
    <property type="entry name" value="ACT-like_dom_sf"/>
</dbReference>
<name>A0A6J6CC01_9ZZZZ</name>
<comment type="pathway">
    <text evidence="5">Amino-acid biosynthesis.</text>
</comment>
<evidence type="ECO:0000256" key="1">
    <source>
        <dbReference type="ARBA" id="ARBA00001936"/>
    </source>
</evidence>
<dbReference type="InterPro" id="IPR045213">
    <property type="entry name" value="Malic_NAD-bd_bact_type"/>
</dbReference>
<keyword evidence="3" id="KW-0479">Metal-binding</keyword>
<dbReference type="Gene3D" id="3.40.50.10380">
    <property type="entry name" value="Malic enzyme, N-terminal domain"/>
    <property type="match status" value="1"/>
</dbReference>
<dbReference type="Pfam" id="PF00390">
    <property type="entry name" value="malic"/>
    <property type="match status" value="1"/>
</dbReference>
<dbReference type="SMART" id="SM01274">
    <property type="entry name" value="malic"/>
    <property type="match status" value="1"/>
</dbReference>